<organism evidence="2 3">
    <name type="scientific">Nezara viridula</name>
    <name type="common">Southern green stink bug</name>
    <name type="synonym">Cimex viridulus</name>
    <dbReference type="NCBI Taxonomy" id="85310"/>
    <lineage>
        <taxon>Eukaryota</taxon>
        <taxon>Metazoa</taxon>
        <taxon>Ecdysozoa</taxon>
        <taxon>Arthropoda</taxon>
        <taxon>Hexapoda</taxon>
        <taxon>Insecta</taxon>
        <taxon>Pterygota</taxon>
        <taxon>Neoptera</taxon>
        <taxon>Paraneoptera</taxon>
        <taxon>Hemiptera</taxon>
        <taxon>Heteroptera</taxon>
        <taxon>Panheteroptera</taxon>
        <taxon>Pentatomomorpha</taxon>
        <taxon>Pentatomoidea</taxon>
        <taxon>Pentatomidae</taxon>
        <taxon>Pentatominae</taxon>
        <taxon>Nezara</taxon>
    </lineage>
</organism>
<evidence type="ECO:0000313" key="3">
    <source>
        <dbReference type="Proteomes" id="UP001152798"/>
    </source>
</evidence>
<dbReference type="AlphaFoldDB" id="A0A9P0MSZ3"/>
<feature type="compositionally biased region" description="Low complexity" evidence="1">
    <location>
        <begin position="73"/>
        <end position="90"/>
    </location>
</feature>
<sequence>METTEDEQPEVPAAMELKAGQSSQTSQDSLEMEGGSWQEVKHRHDRVVQPYQLPSSPLRHRVDSHRESTLLRSTETYQEGTQSQSSSGSVSKEEELCRKKKRRAEAIKRQAVVVAIRERRQTPISDPAIHRQPHSSGSTMGRSPLVRQERNFSRSPLELIREGEEAGPSSTPSRARQVRVSSSRAKPAIKYTKRQRPG</sequence>
<name>A0A9P0MSZ3_NEZVI</name>
<protein>
    <submittedName>
        <fullName evidence="2">Uncharacterized protein</fullName>
    </submittedName>
</protein>
<feature type="region of interest" description="Disordered" evidence="1">
    <location>
        <begin position="1"/>
        <end position="198"/>
    </location>
</feature>
<feature type="compositionally biased region" description="Low complexity" evidence="1">
    <location>
        <begin position="173"/>
        <end position="185"/>
    </location>
</feature>
<proteinExistence type="predicted"/>
<evidence type="ECO:0000313" key="2">
    <source>
        <dbReference type="EMBL" id="CAH1402176.1"/>
    </source>
</evidence>
<evidence type="ECO:0000256" key="1">
    <source>
        <dbReference type="SAM" id="MobiDB-lite"/>
    </source>
</evidence>
<feature type="compositionally biased region" description="Basic and acidic residues" evidence="1">
    <location>
        <begin position="60"/>
        <end position="69"/>
    </location>
</feature>
<dbReference type="OrthoDB" id="10643704at2759"/>
<dbReference type="EMBL" id="OV725081">
    <property type="protein sequence ID" value="CAH1402176.1"/>
    <property type="molecule type" value="Genomic_DNA"/>
</dbReference>
<gene>
    <name evidence="2" type="ORF">NEZAVI_LOCUS11052</name>
</gene>
<feature type="compositionally biased region" description="Polar residues" evidence="1">
    <location>
        <begin position="20"/>
        <end position="29"/>
    </location>
</feature>
<reference evidence="2" key="1">
    <citation type="submission" date="2022-01" db="EMBL/GenBank/DDBJ databases">
        <authorList>
            <person name="King R."/>
        </authorList>
    </citation>
    <scope>NUCLEOTIDE SEQUENCE</scope>
</reference>
<dbReference type="Proteomes" id="UP001152798">
    <property type="component" value="Chromosome 5"/>
</dbReference>
<keyword evidence="3" id="KW-1185">Reference proteome</keyword>
<accession>A0A9P0MSZ3</accession>